<dbReference type="Pfam" id="PF01641">
    <property type="entry name" value="SelR"/>
    <property type="match status" value="1"/>
</dbReference>
<dbReference type="GO" id="GO:0046872">
    <property type="term" value="F:metal ion binding"/>
    <property type="evidence" value="ECO:0007669"/>
    <property type="project" value="UniProtKB-KW"/>
</dbReference>
<evidence type="ECO:0000256" key="8">
    <source>
        <dbReference type="ARBA" id="ARBA00023002"/>
    </source>
</evidence>
<dbReference type="InterPro" id="IPR006311">
    <property type="entry name" value="TAT_signal"/>
</dbReference>
<dbReference type="GO" id="GO:0030091">
    <property type="term" value="P:protein repair"/>
    <property type="evidence" value="ECO:0007669"/>
    <property type="project" value="InterPro"/>
</dbReference>
<dbReference type="PROSITE" id="PS51318">
    <property type="entry name" value="TAT"/>
    <property type="match status" value="1"/>
</dbReference>
<dbReference type="InterPro" id="IPR002579">
    <property type="entry name" value="Met_Sox_Rdtase_MsrB_dom"/>
</dbReference>
<keyword evidence="7" id="KW-0862">Zinc</keyword>
<dbReference type="InterPro" id="IPR011057">
    <property type="entry name" value="Mss4-like_sf"/>
</dbReference>
<dbReference type="EC" id="1.8.4.12" evidence="3"/>
<organism evidence="12 13">
    <name type="scientific">Pseudomonas jinjuensis</name>
    <dbReference type="NCBI Taxonomy" id="198616"/>
    <lineage>
        <taxon>Bacteria</taxon>
        <taxon>Pseudomonadati</taxon>
        <taxon>Pseudomonadota</taxon>
        <taxon>Gammaproteobacteria</taxon>
        <taxon>Pseudomonadales</taxon>
        <taxon>Pseudomonadaceae</taxon>
        <taxon>Pseudomonas</taxon>
    </lineage>
</organism>
<dbReference type="Gene3D" id="2.170.150.20">
    <property type="entry name" value="Peptide methionine sulfoxide reductase"/>
    <property type="match status" value="1"/>
</dbReference>
<evidence type="ECO:0000256" key="9">
    <source>
        <dbReference type="ARBA" id="ARBA00048488"/>
    </source>
</evidence>
<proteinExistence type="inferred from homology"/>
<keyword evidence="13" id="KW-1185">Reference proteome</keyword>
<evidence type="ECO:0000256" key="1">
    <source>
        <dbReference type="ARBA" id="ARBA00001947"/>
    </source>
</evidence>
<dbReference type="EMBL" id="FNIJ01000014">
    <property type="protein sequence ID" value="SDO66902.1"/>
    <property type="molecule type" value="Genomic_DNA"/>
</dbReference>
<evidence type="ECO:0000256" key="5">
    <source>
        <dbReference type="ARBA" id="ARBA00022723"/>
    </source>
</evidence>
<dbReference type="OrthoDB" id="9785497at2"/>
<comment type="similarity">
    <text evidence="2">Belongs to the MsrB Met sulfoxide reductase family.</text>
</comment>
<name>A0A1H0LFJ7_9PSED</name>
<comment type="catalytic activity">
    <reaction evidence="9">
        <text>L-methionyl-[protein] + [thioredoxin]-disulfide + H2O = L-methionyl-(R)-S-oxide-[protein] + [thioredoxin]-dithiol</text>
        <dbReference type="Rhea" id="RHEA:24164"/>
        <dbReference type="Rhea" id="RHEA-COMP:10698"/>
        <dbReference type="Rhea" id="RHEA-COMP:10700"/>
        <dbReference type="Rhea" id="RHEA-COMP:12313"/>
        <dbReference type="Rhea" id="RHEA-COMP:12314"/>
        <dbReference type="ChEBI" id="CHEBI:15377"/>
        <dbReference type="ChEBI" id="CHEBI:16044"/>
        <dbReference type="ChEBI" id="CHEBI:29950"/>
        <dbReference type="ChEBI" id="CHEBI:45764"/>
        <dbReference type="ChEBI" id="CHEBI:50058"/>
        <dbReference type="EC" id="1.8.4.12"/>
    </reaction>
</comment>
<dbReference type="PROSITE" id="PS51790">
    <property type="entry name" value="MSRB"/>
    <property type="match status" value="1"/>
</dbReference>
<accession>A0A1H0LFJ7</accession>
<comment type="cofactor">
    <cofactor evidence="1">
        <name>Zn(2+)</name>
        <dbReference type="ChEBI" id="CHEBI:29105"/>
    </cofactor>
</comment>
<evidence type="ECO:0000313" key="13">
    <source>
        <dbReference type="Proteomes" id="UP000242957"/>
    </source>
</evidence>
<dbReference type="InterPro" id="IPR019546">
    <property type="entry name" value="TAT_signal_bac_arc"/>
</dbReference>
<gene>
    <name evidence="12" type="ORF">SAMN05216193_11449</name>
</gene>
<dbReference type="Proteomes" id="UP000242957">
    <property type="component" value="Unassembled WGS sequence"/>
</dbReference>
<dbReference type="RefSeq" id="WP_084312200.1">
    <property type="nucleotide sequence ID" value="NZ_FNIJ01000014.1"/>
</dbReference>
<dbReference type="PANTHER" id="PTHR10173:SF57">
    <property type="entry name" value="PEPTIDE-METHIONINE (R)-S-OXIDE REDUCTASE"/>
    <property type="match status" value="1"/>
</dbReference>
<dbReference type="STRING" id="198616.SAMN05216193_11449"/>
<reference evidence="13" key="1">
    <citation type="submission" date="2016-10" db="EMBL/GenBank/DDBJ databases">
        <authorList>
            <person name="Varghese N."/>
            <person name="Submissions S."/>
        </authorList>
    </citation>
    <scope>NUCLEOTIDE SEQUENCE [LARGE SCALE GENOMIC DNA]</scope>
    <source>
        <strain evidence="13">JCM 21621</strain>
    </source>
</reference>
<dbReference type="GO" id="GO:0006979">
    <property type="term" value="P:response to oxidative stress"/>
    <property type="evidence" value="ECO:0007669"/>
    <property type="project" value="InterPro"/>
</dbReference>
<feature type="domain" description="MsrB" evidence="11">
    <location>
        <begin position="40"/>
        <end position="161"/>
    </location>
</feature>
<evidence type="ECO:0000256" key="4">
    <source>
        <dbReference type="ARBA" id="ARBA00021130"/>
    </source>
</evidence>
<evidence type="ECO:0000256" key="10">
    <source>
        <dbReference type="ARBA" id="ARBA00075819"/>
    </source>
</evidence>
<sequence>MSTRRQFLQTGATAAAVLGFGLLPGFGARAEESFEVSYSDAEWRKRLGAERYAILRKEGTEMPWSSPLNDEHRAGTFACAGCALPLFSSKTKFDSGTGWPSFWQPLDNAVGTRTDTGYGMLRTEVHCRRCGGHLGHVFEDGPEPTGLRYCMNGLSLTFIPEA</sequence>
<dbReference type="GO" id="GO:0033743">
    <property type="term" value="F:peptide-methionine (R)-S-oxide reductase activity"/>
    <property type="evidence" value="ECO:0007669"/>
    <property type="project" value="UniProtKB-EC"/>
</dbReference>
<dbReference type="NCBIfam" id="TIGR00357">
    <property type="entry name" value="peptide-methionine (R)-S-oxide reductase MsrB"/>
    <property type="match status" value="1"/>
</dbReference>
<dbReference type="InterPro" id="IPR028427">
    <property type="entry name" value="Met_Sox_Rdtase_MsrB"/>
</dbReference>
<keyword evidence="8" id="KW-0560">Oxidoreductase</keyword>
<dbReference type="SUPFAM" id="SSF51316">
    <property type="entry name" value="Mss4-like"/>
    <property type="match status" value="1"/>
</dbReference>
<evidence type="ECO:0000256" key="3">
    <source>
        <dbReference type="ARBA" id="ARBA00012499"/>
    </source>
</evidence>
<dbReference type="GO" id="GO:0005737">
    <property type="term" value="C:cytoplasm"/>
    <property type="evidence" value="ECO:0007669"/>
    <property type="project" value="TreeGrafter"/>
</dbReference>
<evidence type="ECO:0000313" key="12">
    <source>
        <dbReference type="EMBL" id="SDO66902.1"/>
    </source>
</evidence>
<evidence type="ECO:0000256" key="6">
    <source>
        <dbReference type="ARBA" id="ARBA00022729"/>
    </source>
</evidence>
<dbReference type="FunFam" id="2.170.150.20:FF:000001">
    <property type="entry name" value="Peptide methionine sulfoxide reductase MsrB"/>
    <property type="match status" value="1"/>
</dbReference>
<dbReference type="PANTHER" id="PTHR10173">
    <property type="entry name" value="METHIONINE SULFOXIDE REDUCTASE"/>
    <property type="match status" value="1"/>
</dbReference>
<evidence type="ECO:0000259" key="11">
    <source>
        <dbReference type="PROSITE" id="PS51790"/>
    </source>
</evidence>
<keyword evidence="5" id="KW-0479">Metal-binding</keyword>
<evidence type="ECO:0000256" key="7">
    <source>
        <dbReference type="ARBA" id="ARBA00022833"/>
    </source>
</evidence>
<dbReference type="AlphaFoldDB" id="A0A1H0LFJ7"/>
<protein>
    <recommendedName>
        <fullName evidence="4">Peptide methionine sulfoxide reductase MsrB</fullName>
        <ecNumber evidence="3">1.8.4.12</ecNumber>
    </recommendedName>
    <alternativeName>
        <fullName evidence="10">Peptide-methionine (R)-S-oxide reductase</fullName>
    </alternativeName>
</protein>
<evidence type="ECO:0000256" key="2">
    <source>
        <dbReference type="ARBA" id="ARBA00007174"/>
    </source>
</evidence>
<keyword evidence="6" id="KW-0732">Signal</keyword>
<dbReference type="NCBIfam" id="TIGR01409">
    <property type="entry name" value="TAT_signal_seq"/>
    <property type="match status" value="1"/>
</dbReference>